<comment type="caution">
    <text evidence="1">The sequence shown here is derived from an EMBL/GenBank/DDBJ whole genome shotgun (WGS) entry which is preliminary data.</text>
</comment>
<sequence length="278" mass="30618">MIGRIVDLGTRWWWRLVGREIDLEGDHAWLAAPMSDGPLVGDTWLRGHAAELGGGLQEAAGLLGDMSVLDGPGLRTADLAPEVVSFYERTSDWRVEAWSGWSWWARIPGGLVERWFGRRVGQLAIPTDPLAVARGMDSAVTVATDAAGVRQGAGWHRTLRATGEVVYSGFYGTRQRPGADRAGVHVAFPLEHGNVQVFLRPEVTPEGGLVLRSPSGRFGDDGAYVVVRFGRRTWAARVPIHEVFHVHLDAEGVLRTDHDLRLWGARAVTLHYRLEPRA</sequence>
<name>A0ABP4W7E9_9ACTN</name>
<evidence type="ECO:0000313" key="2">
    <source>
        <dbReference type="Proteomes" id="UP001501057"/>
    </source>
</evidence>
<dbReference type="Proteomes" id="UP001501057">
    <property type="component" value="Unassembled WGS sequence"/>
</dbReference>
<dbReference type="EMBL" id="BAAAME010000005">
    <property type="protein sequence ID" value="GAA1748721.1"/>
    <property type="molecule type" value="Genomic_DNA"/>
</dbReference>
<organism evidence="1 2">
    <name type="scientific">Aeromicrobium alkaliterrae</name>
    <dbReference type="NCBI Taxonomy" id="302168"/>
    <lineage>
        <taxon>Bacteria</taxon>
        <taxon>Bacillati</taxon>
        <taxon>Actinomycetota</taxon>
        <taxon>Actinomycetes</taxon>
        <taxon>Propionibacteriales</taxon>
        <taxon>Nocardioidaceae</taxon>
        <taxon>Aeromicrobium</taxon>
    </lineage>
</organism>
<keyword evidence="2" id="KW-1185">Reference proteome</keyword>
<dbReference type="RefSeq" id="WP_344203218.1">
    <property type="nucleotide sequence ID" value="NZ_BAAAME010000005.1"/>
</dbReference>
<protein>
    <submittedName>
        <fullName evidence="1">Uncharacterized protein</fullName>
    </submittedName>
</protein>
<proteinExistence type="predicted"/>
<accession>A0ABP4W7E9</accession>
<evidence type="ECO:0000313" key="1">
    <source>
        <dbReference type="EMBL" id="GAA1748721.1"/>
    </source>
</evidence>
<gene>
    <name evidence="1" type="ORF">GCM10009710_30960</name>
</gene>
<reference evidence="2" key="1">
    <citation type="journal article" date="2019" name="Int. J. Syst. Evol. Microbiol.">
        <title>The Global Catalogue of Microorganisms (GCM) 10K type strain sequencing project: providing services to taxonomists for standard genome sequencing and annotation.</title>
        <authorList>
            <consortium name="The Broad Institute Genomics Platform"/>
            <consortium name="The Broad Institute Genome Sequencing Center for Infectious Disease"/>
            <person name="Wu L."/>
            <person name="Ma J."/>
        </authorList>
    </citation>
    <scope>NUCLEOTIDE SEQUENCE [LARGE SCALE GENOMIC DNA]</scope>
    <source>
        <strain evidence="2">JCM 13518</strain>
    </source>
</reference>